<dbReference type="PANTHER" id="PTHR43861">
    <property type="entry name" value="TRANS-ACONITATE 2-METHYLTRANSFERASE-RELATED"/>
    <property type="match status" value="1"/>
</dbReference>
<dbReference type="Gene3D" id="3.40.50.150">
    <property type="entry name" value="Vaccinia Virus protein VP39"/>
    <property type="match status" value="1"/>
</dbReference>
<evidence type="ECO:0000259" key="1">
    <source>
        <dbReference type="Pfam" id="PF13847"/>
    </source>
</evidence>
<accession>A0ABU7LN98</accession>
<keyword evidence="2" id="KW-0489">Methyltransferase</keyword>
<dbReference type="EMBL" id="JAZDRP010000002">
    <property type="protein sequence ID" value="MEE2525395.1"/>
    <property type="molecule type" value="Genomic_DNA"/>
</dbReference>
<name>A0ABU7LN98_9PROT</name>
<evidence type="ECO:0000313" key="2">
    <source>
        <dbReference type="EMBL" id="MEE2525395.1"/>
    </source>
</evidence>
<protein>
    <submittedName>
        <fullName evidence="2">Methyltransferase domain-containing protein</fullName>
    </submittedName>
</protein>
<dbReference type="CDD" id="cd02440">
    <property type="entry name" value="AdoMet_MTases"/>
    <property type="match status" value="1"/>
</dbReference>
<keyword evidence="3" id="KW-1185">Reference proteome</keyword>
<feature type="domain" description="Methyltransferase" evidence="1">
    <location>
        <begin position="44"/>
        <end position="166"/>
    </location>
</feature>
<dbReference type="Proteomes" id="UP001354971">
    <property type="component" value="Unassembled WGS sequence"/>
</dbReference>
<proteinExistence type="predicted"/>
<dbReference type="SUPFAM" id="SSF53335">
    <property type="entry name" value="S-adenosyl-L-methionine-dependent methyltransferases"/>
    <property type="match status" value="1"/>
</dbReference>
<comment type="caution">
    <text evidence="2">The sequence shown here is derived from an EMBL/GenBank/DDBJ whole genome shotgun (WGS) entry which is preliminary data.</text>
</comment>
<dbReference type="InterPro" id="IPR025714">
    <property type="entry name" value="Methyltranfer_dom"/>
</dbReference>
<sequence>MSQQALPEDDYIIGASQREVSRLGQQHAIWRERALAAWRRAGLKPGMSVLDMGCGPGHASFDLAQLVGPSGEVIAVDQSELFLEAVEAGARARGLTNIRTMKADLAEFELPAKAVDFIWTRWVMSFLSAPQDLITRLGPALRPGGVFVAHEYGDYTTFGLHPRHETLDRFIDAVQASWRAFGGEPDIAKQLPEICASVGWKTEYMTPHVFTTRPGEMVWEWPIGWLKSDGIDRLVELGFFSAEDAERFHAFVDERCADPMSILTTPMVIEVIARKGTD</sequence>
<reference evidence="2 3" key="1">
    <citation type="submission" date="2024-01" db="EMBL/GenBank/DDBJ databases">
        <title>Hyphobacterium bacterium isolated from marine sediment.</title>
        <authorList>
            <person name="Zhao S."/>
        </authorList>
    </citation>
    <scope>NUCLEOTIDE SEQUENCE [LARGE SCALE GENOMIC DNA]</scope>
    <source>
        <strain evidence="3">HN65</strain>
    </source>
</reference>
<dbReference type="GO" id="GO:0032259">
    <property type="term" value="P:methylation"/>
    <property type="evidence" value="ECO:0007669"/>
    <property type="project" value="UniProtKB-KW"/>
</dbReference>
<organism evidence="2 3">
    <name type="scientific">Hyphobacterium lacteum</name>
    <dbReference type="NCBI Taxonomy" id="3116575"/>
    <lineage>
        <taxon>Bacteria</taxon>
        <taxon>Pseudomonadati</taxon>
        <taxon>Pseudomonadota</taxon>
        <taxon>Alphaproteobacteria</taxon>
        <taxon>Maricaulales</taxon>
        <taxon>Maricaulaceae</taxon>
        <taxon>Hyphobacterium</taxon>
    </lineage>
</organism>
<dbReference type="InterPro" id="IPR029063">
    <property type="entry name" value="SAM-dependent_MTases_sf"/>
</dbReference>
<dbReference type="RefSeq" id="WP_330198058.1">
    <property type="nucleotide sequence ID" value="NZ_JAZDRP010000002.1"/>
</dbReference>
<keyword evidence="2" id="KW-0808">Transferase</keyword>
<dbReference type="GO" id="GO:0008168">
    <property type="term" value="F:methyltransferase activity"/>
    <property type="evidence" value="ECO:0007669"/>
    <property type="project" value="UniProtKB-KW"/>
</dbReference>
<dbReference type="Pfam" id="PF13847">
    <property type="entry name" value="Methyltransf_31"/>
    <property type="match status" value="1"/>
</dbReference>
<gene>
    <name evidence="2" type="ORF">V0U79_03380</name>
</gene>
<evidence type="ECO:0000313" key="3">
    <source>
        <dbReference type="Proteomes" id="UP001354971"/>
    </source>
</evidence>